<organism evidence="2">
    <name type="scientific">Lepeophtheirus salmonis</name>
    <name type="common">Salmon louse</name>
    <name type="synonym">Caligus salmonis</name>
    <dbReference type="NCBI Taxonomy" id="72036"/>
    <lineage>
        <taxon>Eukaryota</taxon>
        <taxon>Metazoa</taxon>
        <taxon>Ecdysozoa</taxon>
        <taxon>Arthropoda</taxon>
        <taxon>Crustacea</taxon>
        <taxon>Multicrustacea</taxon>
        <taxon>Hexanauplia</taxon>
        <taxon>Copepoda</taxon>
        <taxon>Siphonostomatoida</taxon>
        <taxon>Caligidae</taxon>
        <taxon>Lepeophtheirus</taxon>
    </lineage>
</organism>
<dbReference type="AlphaFoldDB" id="A0A0K2UB83"/>
<accession>A0A0K2UB83</accession>
<name>A0A0K2UB83_LEPSM</name>
<reference evidence="2" key="1">
    <citation type="submission" date="2014-05" db="EMBL/GenBank/DDBJ databases">
        <authorList>
            <person name="Chronopoulou M."/>
        </authorList>
    </citation>
    <scope>NUCLEOTIDE SEQUENCE</scope>
    <source>
        <tissue evidence="2">Whole organism</tissue>
    </source>
</reference>
<evidence type="ECO:0000313" key="2">
    <source>
        <dbReference type="EMBL" id="CDW35489.1"/>
    </source>
</evidence>
<evidence type="ECO:0000256" key="1">
    <source>
        <dbReference type="SAM" id="Phobius"/>
    </source>
</evidence>
<sequence>YSNYIQTFIHYRCDALRRATTYYNYYCKTLYYIQIDCVNYFFFIIYYYYLFSISLSKRLIKCHKKEDLSV</sequence>
<feature type="transmembrane region" description="Helical" evidence="1">
    <location>
        <begin position="31"/>
        <end position="51"/>
    </location>
</feature>
<keyword evidence="1" id="KW-0472">Membrane</keyword>
<feature type="non-terminal residue" evidence="2">
    <location>
        <position position="1"/>
    </location>
</feature>
<protein>
    <submittedName>
        <fullName evidence="2">Uncharacterized protein</fullName>
    </submittedName>
</protein>
<dbReference type="EMBL" id="HACA01018128">
    <property type="protein sequence ID" value="CDW35489.1"/>
    <property type="molecule type" value="Transcribed_RNA"/>
</dbReference>
<keyword evidence="1" id="KW-1133">Transmembrane helix</keyword>
<proteinExistence type="predicted"/>
<keyword evidence="1" id="KW-0812">Transmembrane</keyword>